<accession>A0A820EK49</accession>
<organism evidence="4 5">
    <name type="scientific">Rotaria sordida</name>
    <dbReference type="NCBI Taxonomy" id="392033"/>
    <lineage>
        <taxon>Eukaryota</taxon>
        <taxon>Metazoa</taxon>
        <taxon>Spiralia</taxon>
        <taxon>Gnathifera</taxon>
        <taxon>Rotifera</taxon>
        <taxon>Eurotatoria</taxon>
        <taxon>Bdelloidea</taxon>
        <taxon>Philodinida</taxon>
        <taxon>Philodinidae</taxon>
        <taxon>Rotaria</taxon>
    </lineage>
</organism>
<dbReference type="AlphaFoldDB" id="A0A820EK49"/>
<gene>
    <name evidence="3" type="ORF">FNK824_LOCUS30223</name>
    <name evidence="4" type="ORF">OTI717_LOCUS40402</name>
    <name evidence="2" type="ORF">SEV965_LOCUS13078</name>
</gene>
<feature type="compositionally biased region" description="Low complexity" evidence="1">
    <location>
        <begin position="25"/>
        <end position="48"/>
    </location>
</feature>
<dbReference type="EMBL" id="CAJNOU010000609">
    <property type="protein sequence ID" value="CAF1045850.1"/>
    <property type="molecule type" value="Genomic_DNA"/>
</dbReference>
<name>A0A820EK49_9BILA</name>
<protein>
    <submittedName>
        <fullName evidence="4">Uncharacterized protein</fullName>
    </submittedName>
</protein>
<reference evidence="4" key="1">
    <citation type="submission" date="2021-02" db="EMBL/GenBank/DDBJ databases">
        <authorList>
            <person name="Nowell W R."/>
        </authorList>
    </citation>
    <scope>NUCLEOTIDE SEQUENCE</scope>
</reference>
<proteinExistence type="predicted"/>
<evidence type="ECO:0000313" key="3">
    <source>
        <dbReference type="EMBL" id="CAF4078453.1"/>
    </source>
</evidence>
<feature type="region of interest" description="Disordered" evidence="1">
    <location>
        <begin position="1"/>
        <end position="96"/>
    </location>
</feature>
<dbReference type="Proteomes" id="UP000663823">
    <property type="component" value="Unassembled WGS sequence"/>
</dbReference>
<evidence type="ECO:0000256" key="1">
    <source>
        <dbReference type="SAM" id="MobiDB-lite"/>
    </source>
</evidence>
<evidence type="ECO:0000313" key="5">
    <source>
        <dbReference type="Proteomes" id="UP000663823"/>
    </source>
</evidence>
<comment type="caution">
    <text evidence="4">The sequence shown here is derived from an EMBL/GenBank/DDBJ whole genome shotgun (WGS) entry which is preliminary data.</text>
</comment>
<evidence type="ECO:0000313" key="4">
    <source>
        <dbReference type="EMBL" id="CAF4249976.1"/>
    </source>
</evidence>
<evidence type="ECO:0000313" key="2">
    <source>
        <dbReference type="EMBL" id="CAF1045850.1"/>
    </source>
</evidence>
<dbReference type="EMBL" id="CAJOBE010009146">
    <property type="protein sequence ID" value="CAF4078453.1"/>
    <property type="molecule type" value="Genomic_DNA"/>
</dbReference>
<dbReference type="EMBL" id="CAJOAX010032186">
    <property type="protein sequence ID" value="CAF4249976.1"/>
    <property type="molecule type" value="Genomic_DNA"/>
</dbReference>
<dbReference type="Proteomes" id="UP000663889">
    <property type="component" value="Unassembled WGS sequence"/>
</dbReference>
<dbReference type="Proteomes" id="UP000663874">
    <property type="component" value="Unassembled WGS sequence"/>
</dbReference>
<sequence>MASSCSTGGRGRGRGRASTRKIDEIPSPSIITPSPSVITSSPSIVTPSSEHDSAVSDDNSSSKSQPVLPIGGSRGRGFRRKQKQMVPSDPHHLDSTLTVDTLQPSIQSIKSAESGTIGDPIEVMVNYFAIVQYPKQGLVYQYYIEIKNACGRLIQRNRRR</sequence>